<feature type="domain" description="HTH lysR-type" evidence="5">
    <location>
        <begin position="32"/>
        <end position="86"/>
    </location>
</feature>
<dbReference type="Gene3D" id="3.40.190.290">
    <property type="match status" value="1"/>
</dbReference>
<comment type="similarity">
    <text evidence="1">Belongs to the LysR transcriptional regulatory family.</text>
</comment>
<dbReference type="EMBL" id="CAADEX010000025">
    <property type="protein sequence ID" value="VFJ49546.1"/>
    <property type="molecule type" value="Genomic_DNA"/>
</dbReference>
<evidence type="ECO:0000313" key="6">
    <source>
        <dbReference type="EMBL" id="VFJ49546.1"/>
    </source>
</evidence>
<dbReference type="Pfam" id="PF03466">
    <property type="entry name" value="LysR_substrate"/>
    <property type="match status" value="1"/>
</dbReference>
<dbReference type="AlphaFoldDB" id="A0A450SBJ6"/>
<dbReference type="PANTHER" id="PTHR30126">
    <property type="entry name" value="HTH-TYPE TRANSCRIPTIONAL REGULATOR"/>
    <property type="match status" value="1"/>
</dbReference>
<evidence type="ECO:0000256" key="1">
    <source>
        <dbReference type="ARBA" id="ARBA00009437"/>
    </source>
</evidence>
<organism evidence="6">
    <name type="scientific">Candidatus Kentrum sp. DK</name>
    <dbReference type="NCBI Taxonomy" id="2126562"/>
    <lineage>
        <taxon>Bacteria</taxon>
        <taxon>Pseudomonadati</taxon>
        <taxon>Pseudomonadota</taxon>
        <taxon>Gammaproteobacteria</taxon>
        <taxon>Candidatus Kentrum</taxon>
    </lineage>
</organism>
<keyword evidence="4" id="KW-0804">Transcription</keyword>
<reference evidence="6" key="1">
    <citation type="submission" date="2019-02" db="EMBL/GenBank/DDBJ databases">
        <authorList>
            <person name="Gruber-Vodicka R. H."/>
            <person name="Seah K. B. B."/>
        </authorList>
    </citation>
    <scope>NUCLEOTIDE SEQUENCE</scope>
    <source>
        <strain evidence="6">BECK_DK47</strain>
    </source>
</reference>
<dbReference type="SUPFAM" id="SSF53850">
    <property type="entry name" value="Periplasmic binding protein-like II"/>
    <property type="match status" value="1"/>
</dbReference>
<evidence type="ECO:0000259" key="5">
    <source>
        <dbReference type="PROSITE" id="PS50931"/>
    </source>
</evidence>
<evidence type="ECO:0000256" key="3">
    <source>
        <dbReference type="ARBA" id="ARBA00023125"/>
    </source>
</evidence>
<evidence type="ECO:0000256" key="4">
    <source>
        <dbReference type="ARBA" id="ARBA00023163"/>
    </source>
</evidence>
<accession>A0A450SBJ6</accession>
<dbReference type="InterPro" id="IPR000847">
    <property type="entry name" value="LysR_HTH_N"/>
</dbReference>
<dbReference type="InterPro" id="IPR036390">
    <property type="entry name" value="WH_DNA-bd_sf"/>
</dbReference>
<evidence type="ECO:0000256" key="2">
    <source>
        <dbReference type="ARBA" id="ARBA00023015"/>
    </source>
</evidence>
<dbReference type="Gene3D" id="1.10.10.10">
    <property type="entry name" value="Winged helix-like DNA-binding domain superfamily/Winged helix DNA-binding domain"/>
    <property type="match status" value="1"/>
</dbReference>
<dbReference type="PROSITE" id="PS50931">
    <property type="entry name" value="HTH_LYSR"/>
    <property type="match status" value="1"/>
</dbReference>
<keyword evidence="2" id="KW-0805">Transcription regulation</keyword>
<dbReference type="GO" id="GO:0003700">
    <property type="term" value="F:DNA-binding transcription factor activity"/>
    <property type="evidence" value="ECO:0007669"/>
    <property type="project" value="InterPro"/>
</dbReference>
<dbReference type="FunFam" id="1.10.10.10:FF:000001">
    <property type="entry name" value="LysR family transcriptional regulator"/>
    <property type="match status" value="1"/>
</dbReference>
<sequence length="322" mass="35714">MNFGADLAGLGIGTSAQLYQQDPFRGYSVSDRRLQVFHTVAKMLSFTRAAKVLHMTQPAVTFQVQQLEESLNTRLFNRTHHRISLTETGKHVYEYSDRIFALYAQMENRIQDLAGDTFGMVTIGASPTVAEYLLPPLLGHFKGKFPGVEVRLRTANTDEIISMVEYNDIELGMVEAHVINKNLVVEPCRMDRLVAVAAPGHELTRRDPVSADDLVAHPFIARKEGLAIIQDYLQSAGFDIDDLDIVMELDGFEAVKGAVGTGVGVSVLSRTVLARELALGTLVDIQLDPPLEQSFSLVHQKPRFLTRAMDELLVFAHRYCGG</sequence>
<dbReference type="SUPFAM" id="SSF46785">
    <property type="entry name" value="Winged helix' DNA-binding domain"/>
    <property type="match status" value="1"/>
</dbReference>
<dbReference type="GO" id="GO:0000976">
    <property type="term" value="F:transcription cis-regulatory region binding"/>
    <property type="evidence" value="ECO:0007669"/>
    <property type="project" value="TreeGrafter"/>
</dbReference>
<dbReference type="InterPro" id="IPR036388">
    <property type="entry name" value="WH-like_DNA-bd_sf"/>
</dbReference>
<dbReference type="PANTHER" id="PTHR30126:SF39">
    <property type="entry name" value="HTH-TYPE TRANSCRIPTIONAL REGULATOR CYSL"/>
    <property type="match status" value="1"/>
</dbReference>
<proteinExistence type="inferred from homology"/>
<dbReference type="Pfam" id="PF00126">
    <property type="entry name" value="HTH_1"/>
    <property type="match status" value="1"/>
</dbReference>
<keyword evidence="3 6" id="KW-0238">DNA-binding</keyword>
<dbReference type="PRINTS" id="PR00039">
    <property type="entry name" value="HTHLYSR"/>
</dbReference>
<protein>
    <submittedName>
        <fullName evidence="6">DNA-binding transcriptional regulator, LysR family</fullName>
    </submittedName>
</protein>
<dbReference type="InterPro" id="IPR005119">
    <property type="entry name" value="LysR_subst-bd"/>
</dbReference>
<dbReference type="CDD" id="cd08420">
    <property type="entry name" value="PBP2_CysL_like"/>
    <property type="match status" value="1"/>
</dbReference>
<gene>
    <name evidence="6" type="ORF">BECKDK2373B_GA0170837_102514</name>
</gene>
<name>A0A450SBJ6_9GAMM</name>